<name>A0A3B0YBD8_9ZZZZ</name>
<evidence type="ECO:0000256" key="1">
    <source>
        <dbReference type="SAM" id="MobiDB-lite"/>
    </source>
</evidence>
<protein>
    <submittedName>
        <fullName evidence="2">Uncharacterized protein</fullName>
    </submittedName>
</protein>
<proteinExistence type="predicted"/>
<organism evidence="2">
    <name type="scientific">hydrothermal vent metagenome</name>
    <dbReference type="NCBI Taxonomy" id="652676"/>
    <lineage>
        <taxon>unclassified sequences</taxon>
        <taxon>metagenomes</taxon>
        <taxon>ecological metagenomes</taxon>
    </lineage>
</organism>
<feature type="compositionally biased region" description="Basic and acidic residues" evidence="1">
    <location>
        <begin position="70"/>
        <end position="79"/>
    </location>
</feature>
<reference evidence="2" key="1">
    <citation type="submission" date="2018-06" db="EMBL/GenBank/DDBJ databases">
        <authorList>
            <person name="Zhirakovskaya E."/>
        </authorList>
    </citation>
    <scope>NUCLEOTIDE SEQUENCE</scope>
</reference>
<dbReference type="Gene3D" id="2.10.260.10">
    <property type="match status" value="1"/>
</dbReference>
<dbReference type="InterPro" id="IPR037914">
    <property type="entry name" value="SpoVT-AbrB_sf"/>
</dbReference>
<gene>
    <name evidence="2" type="ORF">MNBD_GAMMA13-274</name>
</gene>
<evidence type="ECO:0000313" key="2">
    <source>
        <dbReference type="EMBL" id="VAW78165.1"/>
    </source>
</evidence>
<dbReference type="EMBL" id="UOFK01000145">
    <property type="protein sequence ID" value="VAW78165.1"/>
    <property type="molecule type" value="Genomic_DNA"/>
</dbReference>
<feature type="region of interest" description="Disordered" evidence="1">
    <location>
        <begin position="57"/>
        <end position="79"/>
    </location>
</feature>
<dbReference type="AlphaFoldDB" id="A0A3B0YBD8"/>
<accession>A0A3B0YBD8</accession>
<sequence length="79" mass="8671">MPKVSAKRQITLPIDQCQEVGIDPGDEIVTFIHKGQITIVKKQKGAAKGMLKSTKVDKQFSDEESLESTLEDKRKASAA</sequence>
<dbReference type="SUPFAM" id="SSF89447">
    <property type="entry name" value="AbrB/MazE/MraZ-like"/>
    <property type="match status" value="1"/>
</dbReference>